<gene>
    <name evidence="6" type="ORF">GA0070616_2348</name>
</gene>
<dbReference type="EMBL" id="FMHT01000003">
    <property type="protein sequence ID" value="SCL21638.1"/>
    <property type="molecule type" value="Genomic_DNA"/>
</dbReference>
<dbReference type="Proteomes" id="UP000199699">
    <property type="component" value="Unassembled WGS sequence"/>
</dbReference>
<dbReference type="SUPFAM" id="SSF48498">
    <property type="entry name" value="Tetracyclin repressor-like, C-terminal domain"/>
    <property type="match status" value="1"/>
</dbReference>
<dbReference type="PANTHER" id="PTHR47506">
    <property type="entry name" value="TRANSCRIPTIONAL REGULATORY PROTEIN"/>
    <property type="match status" value="1"/>
</dbReference>
<evidence type="ECO:0000259" key="5">
    <source>
        <dbReference type="PROSITE" id="PS50977"/>
    </source>
</evidence>
<organism evidence="6 7">
    <name type="scientific">Micromonospora nigra</name>
    <dbReference type="NCBI Taxonomy" id="145857"/>
    <lineage>
        <taxon>Bacteria</taxon>
        <taxon>Bacillati</taxon>
        <taxon>Actinomycetota</taxon>
        <taxon>Actinomycetes</taxon>
        <taxon>Micromonosporales</taxon>
        <taxon>Micromonosporaceae</taxon>
        <taxon>Micromonospora</taxon>
    </lineage>
</organism>
<feature type="domain" description="HTH tetR-type" evidence="5">
    <location>
        <begin position="3"/>
        <end position="63"/>
    </location>
</feature>
<sequence>MPSDTRDRLVRVARDLIHGSSYAEVSVEDICAAADVRRGSLYHFFASKEALGLAVLEANWAMMRALLDEAFDAEIPPLDRIDRFVAGFAAMMARARNEMPTTPGCPLGNLTAELSTADAATRTRITEILDSWARYFSDAVREAQVRGDLPGAIDPRTAALGILAHLQGMALLAKAYDQPRLVEQSRAAVRALLGA</sequence>
<dbReference type="InterPro" id="IPR009057">
    <property type="entry name" value="Homeodomain-like_sf"/>
</dbReference>
<dbReference type="PANTHER" id="PTHR47506:SF6">
    <property type="entry name" value="HTH-TYPE TRANSCRIPTIONAL REPRESSOR NEMR"/>
    <property type="match status" value="1"/>
</dbReference>
<reference evidence="6 7" key="1">
    <citation type="submission" date="2016-06" db="EMBL/GenBank/DDBJ databases">
        <authorList>
            <person name="Kjaerup R.B."/>
            <person name="Dalgaard T.S."/>
            <person name="Juul-Madsen H.R."/>
        </authorList>
    </citation>
    <scope>NUCLEOTIDE SEQUENCE [LARGE SCALE GENOMIC DNA]</scope>
    <source>
        <strain evidence="6 7">DSM 43818</strain>
    </source>
</reference>
<dbReference type="STRING" id="145857.GA0070616_2348"/>
<dbReference type="Gene3D" id="1.10.357.10">
    <property type="entry name" value="Tetracycline Repressor, domain 2"/>
    <property type="match status" value="1"/>
</dbReference>
<accession>A0A1C6RWQ6</accession>
<evidence type="ECO:0000256" key="1">
    <source>
        <dbReference type="ARBA" id="ARBA00023015"/>
    </source>
</evidence>
<dbReference type="PROSITE" id="PS50977">
    <property type="entry name" value="HTH_TETR_2"/>
    <property type="match status" value="1"/>
</dbReference>
<dbReference type="GO" id="GO:0003677">
    <property type="term" value="F:DNA binding"/>
    <property type="evidence" value="ECO:0007669"/>
    <property type="project" value="UniProtKB-UniRule"/>
</dbReference>
<evidence type="ECO:0000256" key="3">
    <source>
        <dbReference type="ARBA" id="ARBA00023163"/>
    </source>
</evidence>
<proteinExistence type="predicted"/>
<dbReference type="OrthoDB" id="4541465at2"/>
<dbReference type="AlphaFoldDB" id="A0A1C6RWQ6"/>
<name>A0A1C6RWQ6_9ACTN</name>
<evidence type="ECO:0000313" key="6">
    <source>
        <dbReference type="EMBL" id="SCL21638.1"/>
    </source>
</evidence>
<dbReference type="SUPFAM" id="SSF46689">
    <property type="entry name" value="Homeodomain-like"/>
    <property type="match status" value="1"/>
</dbReference>
<dbReference type="RefSeq" id="WP_091080685.1">
    <property type="nucleotide sequence ID" value="NZ_FMHT01000003.1"/>
</dbReference>
<dbReference type="InterPro" id="IPR036271">
    <property type="entry name" value="Tet_transcr_reg_TetR-rel_C_sf"/>
</dbReference>
<evidence type="ECO:0000256" key="4">
    <source>
        <dbReference type="PROSITE-ProRule" id="PRU00335"/>
    </source>
</evidence>
<dbReference type="Pfam" id="PF16925">
    <property type="entry name" value="TetR_C_13"/>
    <property type="match status" value="1"/>
</dbReference>
<feature type="DNA-binding region" description="H-T-H motif" evidence="4">
    <location>
        <begin position="26"/>
        <end position="45"/>
    </location>
</feature>
<dbReference type="InterPro" id="IPR011075">
    <property type="entry name" value="TetR_C"/>
</dbReference>
<protein>
    <submittedName>
        <fullName evidence="6">Transcriptional regulator, TetR family</fullName>
    </submittedName>
</protein>
<evidence type="ECO:0000313" key="7">
    <source>
        <dbReference type="Proteomes" id="UP000199699"/>
    </source>
</evidence>
<dbReference type="InterPro" id="IPR001647">
    <property type="entry name" value="HTH_TetR"/>
</dbReference>
<keyword evidence="7" id="KW-1185">Reference proteome</keyword>
<keyword evidence="2 4" id="KW-0238">DNA-binding</keyword>
<dbReference type="Pfam" id="PF00440">
    <property type="entry name" value="TetR_N"/>
    <property type="match status" value="1"/>
</dbReference>
<keyword evidence="3" id="KW-0804">Transcription</keyword>
<evidence type="ECO:0000256" key="2">
    <source>
        <dbReference type="ARBA" id="ARBA00023125"/>
    </source>
</evidence>
<keyword evidence="1" id="KW-0805">Transcription regulation</keyword>